<organism evidence="3">
    <name type="scientific">virus sp. ctoYX9</name>
    <dbReference type="NCBI Taxonomy" id="2825822"/>
    <lineage>
        <taxon>Viruses</taxon>
    </lineage>
</organism>
<feature type="coiled-coil region" evidence="1">
    <location>
        <begin position="44"/>
        <end position="82"/>
    </location>
</feature>
<evidence type="ECO:0008006" key="4">
    <source>
        <dbReference type="Google" id="ProtNLM"/>
    </source>
</evidence>
<evidence type="ECO:0000313" key="3">
    <source>
        <dbReference type="EMBL" id="DAE33009.1"/>
    </source>
</evidence>
<feature type="region of interest" description="Disordered" evidence="2">
    <location>
        <begin position="192"/>
        <end position="213"/>
    </location>
</feature>
<reference evidence="3" key="1">
    <citation type="journal article" date="2021" name="Proc. Natl. Acad. Sci. U.S.A.">
        <title>A Catalog of Tens of Thousands of Viruses from Human Metagenomes Reveals Hidden Associations with Chronic Diseases.</title>
        <authorList>
            <person name="Tisza M.J."/>
            <person name="Buck C.B."/>
        </authorList>
    </citation>
    <scope>NUCLEOTIDE SEQUENCE</scope>
    <source>
        <strain evidence="3">CtoYX9</strain>
    </source>
</reference>
<evidence type="ECO:0000256" key="2">
    <source>
        <dbReference type="SAM" id="MobiDB-lite"/>
    </source>
</evidence>
<proteinExistence type="predicted"/>
<protein>
    <recommendedName>
        <fullName evidence="4">Phage protein</fullName>
    </recommendedName>
</protein>
<accession>A0A8S5RPF7</accession>
<dbReference type="EMBL" id="BK059131">
    <property type="protein sequence ID" value="DAE33009.1"/>
    <property type="molecule type" value="Genomic_DNA"/>
</dbReference>
<sequence length="232" mass="25457">MKQKLLNALKQGYPQLGLSDSAFERVAAFGETFITSDEQIESFVKAAEAMLKAEQSAADKVRTELNAKIKGLEGEKADLEAKLNGNNNPEPKPEPKPNTPDIADIVAKAVAAAINPLQEKLTAFETTNAQKSAVAALDELRSTWDYAKGYPDESADAYERVMELYEVGGKKWTADELKAKFTEKFNKAVSKKGVDTTKPFESDGAAKDDDSFDSDYFTELYKDKVAGEKQPD</sequence>
<evidence type="ECO:0000256" key="1">
    <source>
        <dbReference type="SAM" id="Coils"/>
    </source>
</evidence>
<feature type="compositionally biased region" description="Basic and acidic residues" evidence="2">
    <location>
        <begin position="192"/>
        <end position="209"/>
    </location>
</feature>
<name>A0A8S5RPF7_9VIRU</name>
<keyword evidence="1" id="KW-0175">Coiled coil</keyword>